<dbReference type="GO" id="GO:0061630">
    <property type="term" value="F:ubiquitin protein ligase activity"/>
    <property type="evidence" value="ECO:0007669"/>
    <property type="project" value="UniProtKB-EC"/>
</dbReference>
<dbReference type="InterPro" id="IPR045191">
    <property type="entry name" value="MBR1/2-like"/>
</dbReference>
<feature type="domain" description="RING-type" evidence="10">
    <location>
        <begin position="323"/>
        <end position="364"/>
    </location>
</feature>
<proteinExistence type="predicted"/>
<evidence type="ECO:0000256" key="3">
    <source>
        <dbReference type="ARBA" id="ARBA00022679"/>
    </source>
</evidence>
<evidence type="ECO:0000256" key="5">
    <source>
        <dbReference type="ARBA" id="ARBA00022771"/>
    </source>
</evidence>
<dbReference type="OMA" id="GIYDQYQ"/>
<dbReference type="AlphaFoldDB" id="A0A1J7IGJ6"/>
<evidence type="ECO:0000256" key="9">
    <source>
        <dbReference type="SAM" id="MobiDB-lite"/>
    </source>
</evidence>
<accession>A0A1J7IGJ6</accession>
<comment type="catalytic activity">
    <reaction evidence="1">
        <text>S-ubiquitinyl-[E2 ubiquitin-conjugating enzyme]-L-cysteine + [acceptor protein]-L-lysine = [E2 ubiquitin-conjugating enzyme]-L-cysteine + N(6)-ubiquitinyl-[acceptor protein]-L-lysine.</text>
        <dbReference type="EC" id="2.3.2.27"/>
    </reaction>
</comment>
<dbReference type="InterPro" id="IPR001841">
    <property type="entry name" value="Znf_RING"/>
</dbReference>
<dbReference type="Gene3D" id="3.30.40.10">
    <property type="entry name" value="Zinc/RING finger domain, C3HC4 (zinc finger)"/>
    <property type="match status" value="1"/>
</dbReference>
<dbReference type="InterPro" id="IPR013083">
    <property type="entry name" value="Znf_RING/FYVE/PHD"/>
</dbReference>
<keyword evidence="7" id="KW-0862">Zinc</keyword>
<feature type="region of interest" description="Disordered" evidence="9">
    <location>
        <begin position="22"/>
        <end position="42"/>
    </location>
</feature>
<evidence type="ECO:0000256" key="8">
    <source>
        <dbReference type="PROSITE-ProRule" id="PRU00175"/>
    </source>
</evidence>
<protein>
    <recommendedName>
        <fullName evidence="2">RING-type E3 ubiquitin transferase</fullName>
        <ecNumber evidence="2">2.3.2.27</ecNumber>
    </recommendedName>
</protein>
<feature type="region of interest" description="Disordered" evidence="9">
    <location>
        <begin position="58"/>
        <end position="78"/>
    </location>
</feature>
<evidence type="ECO:0000313" key="11">
    <source>
        <dbReference type="EMBL" id="OIW11939.1"/>
    </source>
</evidence>
<keyword evidence="6" id="KW-0833">Ubl conjugation pathway</keyword>
<reference evidence="11 12" key="1">
    <citation type="journal article" date="2017" name="Plant Biotechnol. J.">
        <title>A comprehensive draft genome sequence for lupin (Lupinus angustifolius), an emerging health food: insights into plant-microbe interactions and legume evolution.</title>
        <authorList>
            <person name="Hane J.K."/>
            <person name="Ming Y."/>
            <person name="Kamphuis L.G."/>
            <person name="Nelson M.N."/>
            <person name="Garg G."/>
            <person name="Atkins C.A."/>
            <person name="Bayer P.E."/>
            <person name="Bravo A."/>
            <person name="Bringans S."/>
            <person name="Cannon S."/>
            <person name="Edwards D."/>
            <person name="Foley R."/>
            <person name="Gao L.L."/>
            <person name="Harrison M.J."/>
            <person name="Huang W."/>
            <person name="Hurgobin B."/>
            <person name="Li S."/>
            <person name="Liu C.W."/>
            <person name="McGrath A."/>
            <person name="Morahan G."/>
            <person name="Murray J."/>
            <person name="Weller J."/>
            <person name="Jian J."/>
            <person name="Singh K.B."/>
        </authorList>
    </citation>
    <scope>NUCLEOTIDE SEQUENCE [LARGE SCALE GENOMIC DNA]</scope>
    <source>
        <strain evidence="12">cv. Tanjil</strain>
        <tissue evidence="11">Whole plant</tissue>
    </source>
</reference>
<evidence type="ECO:0000256" key="6">
    <source>
        <dbReference type="ARBA" id="ARBA00022786"/>
    </source>
</evidence>
<dbReference type="SUPFAM" id="SSF57850">
    <property type="entry name" value="RING/U-box"/>
    <property type="match status" value="1"/>
</dbReference>
<keyword evidence="4" id="KW-0479">Metal-binding</keyword>
<dbReference type="PANTHER" id="PTHR22937:SF122">
    <property type="entry name" value="RING-TYPE E3 UBIQUITIN TRANSFERASE"/>
    <property type="match status" value="1"/>
</dbReference>
<evidence type="ECO:0000313" key="12">
    <source>
        <dbReference type="Proteomes" id="UP000188354"/>
    </source>
</evidence>
<evidence type="ECO:0000256" key="7">
    <source>
        <dbReference type="ARBA" id="ARBA00022833"/>
    </source>
</evidence>
<feature type="compositionally biased region" description="Basic residues" evidence="9">
    <location>
        <begin position="117"/>
        <end position="129"/>
    </location>
</feature>
<evidence type="ECO:0000256" key="1">
    <source>
        <dbReference type="ARBA" id="ARBA00000900"/>
    </source>
</evidence>
<evidence type="ECO:0000256" key="2">
    <source>
        <dbReference type="ARBA" id="ARBA00012483"/>
    </source>
</evidence>
<sequence length="375" mass="42683">MPIATEHMKWRKHRNRLSQTISETNPIPKPNPKISSRIQSTSCKSKTTISSLLLSTFSNNNNTKETTHKKKKKNTNNTNFSATTFIGFGCKASSASNHVSVPSLIRSSADCEENNNKKKKSIKNKHRRNSDKNSNNDSTTTASATCVDFQDVWCGPGIGFSVDTASSVDCVVAMKNVSARRNLDVEKITHREHLSYLRRNTINTESISIIDEYSDILTPRPGLESFATSRYYPHVLHPSSDGLAEIMILQGRLVMEEQLNSHDQFRDWRLDVDNMSYEQLLELGEKIGYVNTGLEEDEMRLNIRKLKLVISNGTLKNQIDKKCTICQEEYEGGEELGKLNCEHKYHFQCIKQWLVHKNFCPICKHEVVVRQMPKS</sequence>
<dbReference type="PANTHER" id="PTHR22937">
    <property type="entry name" value="E3 UBIQUITIN-PROTEIN LIGASE RNF165"/>
    <property type="match status" value="1"/>
</dbReference>
<keyword evidence="3" id="KW-0808">Transferase</keyword>
<evidence type="ECO:0000256" key="4">
    <source>
        <dbReference type="ARBA" id="ARBA00022723"/>
    </source>
</evidence>
<feature type="region of interest" description="Disordered" evidence="9">
    <location>
        <begin position="111"/>
        <end position="140"/>
    </location>
</feature>
<evidence type="ECO:0000259" key="10">
    <source>
        <dbReference type="PROSITE" id="PS50089"/>
    </source>
</evidence>
<name>A0A1J7IGJ6_LUPAN</name>
<keyword evidence="5 8" id="KW-0863">Zinc-finger</keyword>
<organism evidence="11 12">
    <name type="scientific">Lupinus angustifolius</name>
    <name type="common">Narrow-leaved blue lupine</name>
    <dbReference type="NCBI Taxonomy" id="3871"/>
    <lineage>
        <taxon>Eukaryota</taxon>
        <taxon>Viridiplantae</taxon>
        <taxon>Streptophyta</taxon>
        <taxon>Embryophyta</taxon>
        <taxon>Tracheophyta</taxon>
        <taxon>Spermatophyta</taxon>
        <taxon>Magnoliopsida</taxon>
        <taxon>eudicotyledons</taxon>
        <taxon>Gunneridae</taxon>
        <taxon>Pentapetalae</taxon>
        <taxon>rosids</taxon>
        <taxon>fabids</taxon>
        <taxon>Fabales</taxon>
        <taxon>Fabaceae</taxon>
        <taxon>Papilionoideae</taxon>
        <taxon>50 kb inversion clade</taxon>
        <taxon>genistoids sensu lato</taxon>
        <taxon>core genistoids</taxon>
        <taxon>Genisteae</taxon>
        <taxon>Lupinus</taxon>
    </lineage>
</organism>
<dbReference type="PROSITE" id="PS50089">
    <property type="entry name" value="ZF_RING_2"/>
    <property type="match status" value="1"/>
</dbReference>
<dbReference type="EMBL" id="CM007365">
    <property type="protein sequence ID" value="OIW11939.1"/>
    <property type="molecule type" value="Genomic_DNA"/>
</dbReference>
<gene>
    <name evidence="11" type="ORF">TanjilG_02146</name>
</gene>
<dbReference type="Gramene" id="OIW11939">
    <property type="protein sequence ID" value="OIW11939"/>
    <property type="gene ID" value="TanjilG_02146"/>
</dbReference>
<dbReference type="SMART" id="SM00184">
    <property type="entry name" value="RING"/>
    <property type="match status" value="1"/>
</dbReference>
<dbReference type="EC" id="2.3.2.27" evidence="2"/>
<dbReference type="OrthoDB" id="8062037at2759"/>
<dbReference type="Proteomes" id="UP000188354">
    <property type="component" value="Chromosome LG05"/>
</dbReference>
<dbReference type="GO" id="GO:0008270">
    <property type="term" value="F:zinc ion binding"/>
    <property type="evidence" value="ECO:0007669"/>
    <property type="project" value="UniProtKB-KW"/>
</dbReference>
<keyword evidence="12" id="KW-1185">Reference proteome</keyword>
<dbReference type="Pfam" id="PF13639">
    <property type="entry name" value="zf-RING_2"/>
    <property type="match status" value="1"/>
</dbReference>